<protein>
    <submittedName>
        <fullName evidence="1">Uncharacterized protein</fullName>
    </submittedName>
</protein>
<dbReference type="Proteomes" id="UP000215335">
    <property type="component" value="Unassembled WGS sequence"/>
</dbReference>
<dbReference type="EMBL" id="NNAY01001101">
    <property type="protein sequence ID" value="OXU25137.1"/>
    <property type="molecule type" value="Genomic_DNA"/>
</dbReference>
<organism evidence="1 2">
    <name type="scientific">Trichomalopsis sarcophagae</name>
    <dbReference type="NCBI Taxonomy" id="543379"/>
    <lineage>
        <taxon>Eukaryota</taxon>
        <taxon>Metazoa</taxon>
        <taxon>Ecdysozoa</taxon>
        <taxon>Arthropoda</taxon>
        <taxon>Hexapoda</taxon>
        <taxon>Insecta</taxon>
        <taxon>Pterygota</taxon>
        <taxon>Neoptera</taxon>
        <taxon>Endopterygota</taxon>
        <taxon>Hymenoptera</taxon>
        <taxon>Apocrita</taxon>
        <taxon>Proctotrupomorpha</taxon>
        <taxon>Chalcidoidea</taxon>
        <taxon>Pteromalidae</taxon>
        <taxon>Pteromalinae</taxon>
        <taxon>Trichomalopsis</taxon>
    </lineage>
</organism>
<evidence type="ECO:0000313" key="1">
    <source>
        <dbReference type="EMBL" id="OXU25137.1"/>
    </source>
</evidence>
<evidence type="ECO:0000313" key="2">
    <source>
        <dbReference type="Proteomes" id="UP000215335"/>
    </source>
</evidence>
<accession>A0A232F418</accession>
<reference evidence="1 2" key="1">
    <citation type="journal article" date="2017" name="Curr. Biol.">
        <title>The Evolution of Venom by Co-option of Single-Copy Genes.</title>
        <authorList>
            <person name="Martinson E.O."/>
            <person name="Mrinalini"/>
            <person name="Kelkar Y.D."/>
            <person name="Chang C.H."/>
            <person name="Werren J.H."/>
        </authorList>
    </citation>
    <scope>NUCLEOTIDE SEQUENCE [LARGE SCALE GENOMIC DNA]</scope>
    <source>
        <strain evidence="1 2">Alberta</strain>
        <tissue evidence="1">Whole body</tissue>
    </source>
</reference>
<name>A0A232F418_9HYME</name>
<dbReference type="AlphaFoldDB" id="A0A232F418"/>
<sequence length="22" mass="2521">MSNGLLEKMTIHSFRCKLSIIV</sequence>
<gene>
    <name evidence="1" type="ORF">TSAR_001798</name>
</gene>
<proteinExistence type="predicted"/>
<keyword evidence="2" id="KW-1185">Reference proteome</keyword>
<comment type="caution">
    <text evidence="1">The sequence shown here is derived from an EMBL/GenBank/DDBJ whole genome shotgun (WGS) entry which is preliminary data.</text>
</comment>